<keyword evidence="1" id="KW-1133">Transmembrane helix</keyword>
<comment type="caution">
    <text evidence="2">The sequence shown here is derived from an EMBL/GenBank/DDBJ whole genome shotgun (WGS) entry which is preliminary data.</text>
</comment>
<dbReference type="EMBL" id="ACEC01000126">
    <property type="protein sequence ID" value="EEG28720.1"/>
    <property type="molecule type" value="Genomic_DNA"/>
</dbReference>
<dbReference type="AlphaFoldDB" id="C0EIC3"/>
<evidence type="ECO:0000313" key="2">
    <source>
        <dbReference type="EMBL" id="EEG28720.1"/>
    </source>
</evidence>
<dbReference type="HOGENOM" id="CLU_2732918_0_0_9"/>
<evidence type="ECO:0000256" key="1">
    <source>
        <dbReference type="SAM" id="Phobius"/>
    </source>
</evidence>
<organism evidence="2 3">
    <name type="scientific">[Clostridium] methylpentosum DSM 5476</name>
    <dbReference type="NCBI Taxonomy" id="537013"/>
    <lineage>
        <taxon>Bacteria</taxon>
        <taxon>Bacillati</taxon>
        <taxon>Bacillota</taxon>
        <taxon>Clostridia</taxon>
        <taxon>Eubacteriales</taxon>
        <taxon>Oscillospiraceae</taxon>
        <taxon>Oscillospiraceae incertae sedis</taxon>
    </lineage>
</organism>
<evidence type="ECO:0000313" key="3">
    <source>
        <dbReference type="Proteomes" id="UP000003340"/>
    </source>
</evidence>
<accession>C0EIC3</accession>
<dbReference type="Proteomes" id="UP000003340">
    <property type="component" value="Unassembled WGS sequence"/>
</dbReference>
<keyword evidence="3" id="KW-1185">Reference proteome</keyword>
<proteinExistence type="predicted"/>
<reference evidence="2 3" key="1">
    <citation type="submission" date="2009-01" db="EMBL/GenBank/DDBJ databases">
        <authorList>
            <person name="Fulton L."/>
            <person name="Clifton S."/>
            <person name="Fulton B."/>
            <person name="Xu J."/>
            <person name="Minx P."/>
            <person name="Pepin K.H."/>
            <person name="Johnson M."/>
            <person name="Bhonagiri V."/>
            <person name="Nash W.E."/>
            <person name="Mardis E.R."/>
            <person name="Wilson R.K."/>
        </authorList>
    </citation>
    <scope>NUCLEOTIDE SEQUENCE [LARGE SCALE GENOMIC DNA]</scope>
    <source>
        <strain evidence="2 3">DSM 5476</strain>
    </source>
</reference>
<keyword evidence="1" id="KW-0472">Membrane</keyword>
<feature type="transmembrane region" description="Helical" evidence="1">
    <location>
        <begin position="12"/>
        <end position="36"/>
    </location>
</feature>
<keyword evidence="1" id="KW-0812">Transmembrane</keyword>
<reference evidence="2 3" key="2">
    <citation type="submission" date="2009-02" db="EMBL/GenBank/DDBJ databases">
        <title>Draft genome sequence of Clostridium methylpentosum (DSM 5476).</title>
        <authorList>
            <person name="Sudarsanam P."/>
            <person name="Ley R."/>
            <person name="Guruge J."/>
            <person name="Turnbaugh P.J."/>
            <person name="Mahowald M."/>
            <person name="Liep D."/>
            <person name="Gordon J."/>
        </authorList>
    </citation>
    <scope>NUCLEOTIDE SEQUENCE [LARGE SCALE GENOMIC DNA]</scope>
    <source>
        <strain evidence="2 3">DSM 5476</strain>
    </source>
</reference>
<name>C0EIC3_9FIRM</name>
<sequence>MAARLFVRTSAAFCRAVWSLSTTIMVMVNPSFFFVLNPLYQTNRNKSATISRNKTKLDCYKSKVFSEWFIY</sequence>
<protein>
    <submittedName>
        <fullName evidence="2">Uncharacterized protein</fullName>
    </submittedName>
</protein>
<gene>
    <name evidence="2" type="ORF">CLOSTMETH_03619</name>
</gene>